<comment type="caution">
    <text evidence="1">The sequence shown here is derived from an EMBL/GenBank/DDBJ whole genome shotgun (WGS) entry which is preliminary data.</text>
</comment>
<name>A0A927GKW6_9BACT</name>
<evidence type="ECO:0000313" key="1">
    <source>
        <dbReference type="EMBL" id="MBD2769992.1"/>
    </source>
</evidence>
<accession>A0A927GKW6</accession>
<gene>
    <name evidence="1" type="ORF">IC235_19060</name>
</gene>
<sequence>MSKIDQVINLIQHQPLTDLLLVGYIDQDDTVKRFNPIHTEVYLEFGLSLLHCSSVDQYDKLRMRIVDKIALAFDFEIEEGNELGICSIFEMYLFDPYGTNQITAAQLLLDEECDLDEGVVKCAGFNIGSKDYLFLDPTHTFGVQINGKRSIKEWIERNVHRTPKYREFVWDRSEGKTELKSISLIT</sequence>
<reference evidence="1" key="1">
    <citation type="submission" date="2020-09" db="EMBL/GenBank/DDBJ databases">
        <authorList>
            <person name="Kim M.K."/>
        </authorList>
    </citation>
    <scope>NUCLEOTIDE SEQUENCE</scope>
    <source>
        <strain evidence="1">BT664</strain>
    </source>
</reference>
<keyword evidence="2" id="KW-1185">Reference proteome</keyword>
<dbReference type="Proteomes" id="UP000612233">
    <property type="component" value="Unassembled WGS sequence"/>
</dbReference>
<dbReference type="AlphaFoldDB" id="A0A927GKW6"/>
<organism evidence="1 2">
    <name type="scientific">Hymenobacter montanus</name>
    <dbReference type="NCBI Taxonomy" id="2771359"/>
    <lineage>
        <taxon>Bacteria</taxon>
        <taxon>Pseudomonadati</taxon>
        <taxon>Bacteroidota</taxon>
        <taxon>Cytophagia</taxon>
        <taxon>Cytophagales</taxon>
        <taxon>Hymenobacteraceae</taxon>
        <taxon>Hymenobacter</taxon>
    </lineage>
</organism>
<dbReference type="EMBL" id="JACXAD010000026">
    <property type="protein sequence ID" value="MBD2769992.1"/>
    <property type="molecule type" value="Genomic_DNA"/>
</dbReference>
<evidence type="ECO:0000313" key="2">
    <source>
        <dbReference type="Proteomes" id="UP000612233"/>
    </source>
</evidence>
<proteinExistence type="predicted"/>
<dbReference type="RefSeq" id="WP_191006800.1">
    <property type="nucleotide sequence ID" value="NZ_JACXAD010000026.1"/>
</dbReference>
<protein>
    <submittedName>
        <fullName evidence="1">Uncharacterized protein</fullName>
    </submittedName>
</protein>